<dbReference type="EMBL" id="CP163435">
    <property type="protein sequence ID" value="XDQ31059.1"/>
    <property type="molecule type" value="Genomic_DNA"/>
</dbReference>
<dbReference type="Gene3D" id="1.25.10.10">
    <property type="entry name" value="Leucine-rich Repeat Variant"/>
    <property type="match status" value="1"/>
</dbReference>
<name>A0AB39PKR5_9ACTN</name>
<proteinExistence type="predicted"/>
<accession>A0AB39PKR5</accession>
<dbReference type="InterPro" id="IPR036770">
    <property type="entry name" value="Ankyrin_rpt-contain_sf"/>
</dbReference>
<organism evidence="1">
    <name type="scientific">Streptomyces sp. R21</name>
    <dbReference type="NCBI Taxonomy" id="3238627"/>
    <lineage>
        <taxon>Bacteria</taxon>
        <taxon>Bacillati</taxon>
        <taxon>Actinomycetota</taxon>
        <taxon>Actinomycetes</taxon>
        <taxon>Kitasatosporales</taxon>
        <taxon>Streptomycetaceae</taxon>
        <taxon>Streptomyces</taxon>
    </lineage>
</organism>
<sequence length="454" mass="49575">MHSPRDGSHVESLDGRLVSAVRAGDADAVRALLEEGAHPDASAAEGLPVLCSAVAAYDAVVAEALVEGGADPDRALPDGTTPLLRAVDLGSPAMVSAVLGDEPPRRLPQAARERLLAMARNWYETGAAEELCRRTGASGPAETCLVQDDESHHVERVSLGGLTVRAGHGAVLTSLEWAFRILTPVDELVARAVHRPDEDHVDWSASRFTLTLRRSKETWSAVVAFRHHPSPHHRLFVLSYLRMRMLFERSGRHSYAKAESQLLADWAIEETDSSVLAQVLKTFNTYEHPGHEAVGLRYADHPDPRVRRQVPDCFSTNDASLTSTATAALLTLARDPDSEVRRAVCEVIAPALGLTPEPQLALLALIRDPDPDVRAAAAATLSRSHDRTPAVTEAFVALLDEEDQLLRLEGACGLARRDDPRTEEAYERVGPLGPGFEHDARADALWRWRMRNRP</sequence>
<dbReference type="AlphaFoldDB" id="A0AB39PKR5"/>
<evidence type="ECO:0000313" key="1">
    <source>
        <dbReference type="EMBL" id="XDQ31059.1"/>
    </source>
</evidence>
<dbReference type="SUPFAM" id="SSF48371">
    <property type="entry name" value="ARM repeat"/>
    <property type="match status" value="1"/>
</dbReference>
<dbReference type="Gene3D" id="1.25.40.20">
    <property type="entry name" value="Ankyrin repeat-containing domain"/>
    <property type="match status" value="1"/>
</dbReference>
<gene>
    <name evidence="1" type="ORF">AB5J56_42970</name>
</gene>
<dbReference type="InterPro" id="IPR002110">
    <property type="entry name" value="Ankyrin_rpt"/>
</dbReference>
<dbReference type="SUPFAM" id="SSF48403">
    <property type="entry name" value="Ankyrin repeat"/>
    <property type="match status" value="1"/>
</dbReference>
<dbReference type="RefSeq" id="WP_369241599.1">
    <property type="nucleotide sequence ID" value="NZ_CP163435.1"/>
</dbReference>
<dbReference type="Pfam" id="PF12796">
    <property type="entry name" value="Ank_2"/>
    <property type="match status" value="1"/>
</dbReference>
<reference evidence="1" key="1">
    <citation type="submission" date="2024-07" db="EMBL/GenBank/DDBJ databases">
        <authorList>
            <person name="Yu S.T."/>
        </authorList>
    </citation>
    <scope>NUCLEOTIDE SEQUENCE</scope>
    <source>
        <strain evidence="1">R21</strain>
    </source>
</reference>
<dbReference type="InterPro" id="IPR011989">
    <property type="entry name" value="ARM-like"/>
</dbReference>
<dbReference type="Pfam" id="PF13646">
    <property type="entry name" value="HEAT_2"/>
    <property type="match status" value="1"/>
</dbReference>
<dbReference type="InterPro" id="IPR016024">
    <property type="entry name" value="ARM-type_fold"/>
</dbReference>
<protein>
    <submittedName>
        <fullName evidence="1">HEAT repeat domain-containing protein</fullName>
    </submittedName>
</protein>